<feature type="transmembrane region" description="Helical" evidence="1">
    <location>
        <begin position="135"/>
        <end position="154"/>
    </location>
</feature>
<keyword evidence="3" id="KW-1185">Reference proteome</keyword>
<sequence>MERRTPIPWSVTNGLLFGVAAGVMLALAETALAVAAGESPFSPVRMSAAVVLGPPAFTPQVSTGLAVAVGLAVHLVASAGWGLVYTLLDAMLPTDGRGRWEFQAAVGMLFGIFVWLVDFQFLARGYFPWFLDAPQFLQIVWHALFLGLPLALLFTAAERRRTPLVEPSP</sequence>
<reference evidence="3" key="1">
    <citation type="submission" date="2018-09" db="EMBL/GenBank/DDBJ databases">
        <authorList>
            <person name="Livingstone P.G."/>
            <person name="Whitworth D.E."/>
        </authorList>
    </citation>
    <scope>NUCLEOTIDE SEQUENCE [LARGE SCALE GENOMIC DNA]</scope>
    <source>
        <strain evidence="3">CA040B</strain>
    </source>
</reference>
<dbReference type="EMBL" id="RAWG01000182">
    <property type="protein sequence ID" value="RKH38852.1"/>
    <property type="molecule type" value="Genomic_DNA"/>
</dbReference>
<evidence type="ECO:0000313" key="2">
    <source>
        <dbReference type="EMBL" id="RKH38852.1"/>
    </source>
</evidence>
<proteinExistence type="predicted"/>
<keyword evidence="1" id="KW-0812">Transmembrane</keyword>
<dbReference type="Proteomes" id="UP000273405">
    <property type="component" value="Unassembled WGS sequence"/>
</dbReference>
<evidence type="ECO:0000256" key="1">
    <source>
        <dbReference type="SAM" id="Phobius"/>
    </source>
</evidence>
<protein>
    <recommendedName>
        <fullName evidence="4">DUF1440 domain-containing protein</fullName>
    </recommendedName>
</protein>
<dbReference type="AlphaFoldDB" id="A0A3A8NG20"/>
<keyword evidence="1" id="KW-1133">Transmembrane helix</keyword>
<gene>
    <name evidence="2" type="ORF">D7X12_25180</name>
</gene>
<keyword evidence="1" id="KW-0472">Membrane</keyword>
<feature type="transmembrane region" description="Helical" evidence="1">
    <location>
        <begin position="65"/>
        <end position="88"/>
    </location>
</feature>
<organism evidence="2 3">
    <name type="scientific">Corallococcus sicarius</name>
    <dbReference type="NCBI Taxonomy" id="2316726"/>
    <lineage>
        <taxon>Bacteria</taxon>
        <taxon>Pseudomonadati</taxon>
        <taxon>Myxococcota</taxon>
        <taxon>Myxococcia</taxon>
        <taxon>Myxococcales</taxon>
        <taxon>Cystobacterineae</taxon>
        <taxon>Myxococcaceae</taxon>
        <taxon>Corallococcus</taxon>
    </lineage>
</organism>
<comment type="caution">
    <text evidence="2">The sequence shown here is derived from an EMBL/GenBank/DDBJ whole genome shotgun (WGS) entry which is preliminary data.</text>
</comment>
<dbReference type="RefSeq" id="WP_120627832.1">
    <property type="nucleotide sequence ID" value="NZ_RAWG01000182.1"/>
</dbReference>
<feature type="transmembrane region" description="Helical" evidence="1">
    <location>
        <begin position="100"/>
        <end position="123"/>
    </location>
</feature>
<evidence type="ECO:0000313" key="3">
    <source>
        <dbReference type="Proteomes" id="UP000273405"/>
    </source>
</evidence>
<name>A0A3A8NG20_9BACT</name>
<accession>A0A3A8NG20</accession>
<dbReference type="OrthoDB" id="5514518at2"/>
<evidence type="ECO:0008006" key="4">
    <source>
        <dbReference type="Google" id="ProtNLM"/>
    </source>
</evidence>